<sequence>MFGLSGKMKRLSDSDIRMNEQAASVAVAVLGQPVEAATRCEQLSTKATQMYPSSGGEVWSKQVPNGTGLPKTFLLAVARTHVYAIQFKEHRGELAAGGVIKAWDRAGFRAHTGNNAMTALGHVPDDRQALMLFLPIDGDASQVEQAIAQQRVAAGGRAPSRPFTFFIGTDAASARVVAALGAQPLNSPGGGPKITIGQNANIRIDPGANITVGGQRLQDLIAHQTPSAPAPMTPPPSTAQRLQELETLRATGAISDDEYGRKRQQIIAEI</sequence>
<proteinExistence type="predicted"/>
<dbReference type="Proteomes" id="UP001055337">
    <property type="component" value="Chromosome"/>
</dbReference>
<dbReference type="RefSeq" id="WP_240176937.1">
    <property type="nucleotide sequence ID" value="NZ_CP092362.2"/>
</dbReference>
<name>A0ABY3TLD6_9MYCO</name>
<dbReference type="EMBL" id="CP092362">
    <property type="protein sequence ID" value="ULN40096.1"/>
    <property type="molecule type" value="Genomic_DNA"/>
</dbReference>
<gene>
    <name evidence="1" type="ORF">MI149_20685</name>
</gene>
<reference evidence="1" key="1">
    <citation type="submission" date="2022-08" db="EMBL/GenBank/DDBJ databases">
        <title>Whole genome sequencing of non-tuberculosis mycobacteria type-strains.</title>
        <authorList>
            <person name="Igarashi Y."/>
            <person name="Osugi A."/>
            <person name="Mitarai S."/>
        </authorList>
    </citation>
    <scope>NUCLEOTIDE SEQUENCE</scope>
    <source>
        <strain evidence="1">JCM 16369</strain>
    </source>
</reference>
<keyword evidence="2" id="KW-1185">Reference proteome</keyword>
<evidence type="ECO:0000313" key="2">
    <source>
        <dbReference type="Proteomes" id="UP001055337"/>
    </source>
</evidence>
<evidence type="ECO:0000313" key="1">
    <source>
        <dbReference type="EMBL" id="ULN40096.1"/>
    </source>
</evidence>
<accession>A0ABY3TLD6</accession>
<protein>
    <submittedName>
        <fullName evidence="1">SHOCT domain-containing protein</fullName>
    </submittedName>
</protein>
<organism evidence="1 2">
    <name type="scientific">Mycolicibacterium crocinum</name>
    <dbReference type="NCBI Taxonomy" id="388459"/>
    <lineage>
        <taxon>Bacteria</taxon>
        <taxon>Bacillati</taxon>
        <taxon>Actinomycetota</taxon>
        <taxon>Actinomycetes</taxon>
        <taxon>Mycobacteriales</taxon>
        <taxon>Mycobacteriaceae</taxon>
        <taxon>Mycolicibacterium</taxon>
    </lineage>
</organism>